<protein>
    <submittedName>
        <fullName evidence="2">SAM-dependent methyltransferase</fullName>
    </submittedName>
</protein>
<keyword evidence="2" id="KW-0489">Methyltransferase</keyword>
<dbReference type="Proteomes" id="UP000519004">
    <property type="component" value="Unassembled WGS sequence"/>
</dbReference>
<dbReference type="EMBL" id="JACHHX010000002">
    <property type="protein sequence ID" value="MBB5014616.1"/>
    <property type="molecule type" value="Genomic_DNA"/>
</dbReference>
<keyword evidence="3" id="KW-1185">Reference proteome</keyword>
<sequence>MAESDIPPTAPAGLRQSAWTAYWRTGSLHSLAGSLSDDLDGPVRAFWEETFALLTAQDRVIDIGTGNGPLPALLCRLRGDAMPSVDAVDLAEVAPAWLASAPPACRSSVRFHGRTSAESLPFPDHHYSLAVSQFGLEYTQLERSVAELGRVVRTDGRVAVLAHHASSQLARVAGEEVRLVDLLLSPGGLLAVAWDIYPYLALVAQGRSAQLSADPQATRARHRFNDAMRDLQVQIAQSPYPDVLLDTRAFLVDWTRALAAGAASLEQARQAHRDYQQALQDAAFRSRELCAHALDEDGLAQLRERFAANGFRVIECNLLHHGPMLIGWTLRAQRAGD</sequence>
<dbReference type="RefSeq" id="WP_183947187.1">
    <property type="nucleotide sequence ID" value="NZ_JACHHX010000002.1"/>
</dbReference>
<feature type="domain" description="Methyltransferase" evidence="1">
    <location>
        <begin position="60"/>
        <end position="156"/>
    </location>
</feature>
<name>A0A7W7XXV0_9GAMM</name>
<dbReference type="InterPro" id="IPR041698">
    <property type="entry name" value="Methyltransf_25"/>
</dbReference>
<dbReference type="SUPFAM" id="SSF53335">
    <property type="entry name" value="S-adenosyl-L-methionine-dependent methyltransferases"/>
    <property type="match status" value="1"/>
</dbReference>
<reference evidence="2 3" key="1">
    <citation type="submission" date="2020-08" db="EMBL/GenBank/DDBJ databases">
        <title>Genomic Encyclopedia of Type Strains, Phase IV (KMG-IV): sequencing the most valuable type-strain genomes for metagenomic binning, comparative biology and taxonomic classification.</title>
        <authorList>
            <person name="Goeker M."/>
        </authorList>
    </citation>
    <scope>NUCLEOTIDE SEQUENCE [LARGE SCALE GENOMIC DNA]</scope>
    <source>
        <strain evidence="2 3">DSM 25897</strain>
    </source>
</reference>
<organism evidence="2 3">
    <name type="scientific">Rehaibacterium terrae</name>
    <dbReference type="NCBI Taxonomy" id="1341696"/>
    <lineage>
        <taxon>Bacteria</taxon>
        <taxon>Pseudomonadati</taxon>
        <taxon>Pseudomonadota</taxon>
        <taxon>Gammaproteobacteria</taxon>
        <taxon>Lysobacterales</taxon>
        <taxon>Lysobacteraceae</taxon>
        <taxon>Rehaibacterium</taxon>
    </lineage>
</organism>
<evidence type="ECO:0000259" key="1">
    <source>
        <dbReference type="Pfam" id="PF13649"/>
    </source>
</evidence>
<dbReference type="Gene3D" id="3.40.50.150">
    <property type="entry name" value="Vaccinia Virus protein VP39"/>
    <property type="match status" value="1"/>
</dbReference>
<gene>
    <name evidence="2" type="ORF">HNQ58_000490</name>
</gene>
<dbReference type="Pfam" id="PF13649">
    <property type="entry name" value="Methyltransf_25"/>
    <property type="match status" value="1"/>
</dbReference>
<dbReference type="InterPro" id="IPR029063">
    <property type="entry name" value="SAM-dependent_MTases_sf"/>
</dbReference>
<evidence type="ECO:0000313" key="2">
    <source>
        <dbReference type="EMBL" id="MBB5014616.1"/>
    </source>
</evidence>
<keyword evidence="2" id="KW-0808">Transferase</keyword>
<dbReference type="GO" id="GO:0032259">
    <property type="term" value="P:methylation"/>
    <property type="evidence" value="ECO:0007669"/>
    <property type="project" value="UniProtKB-KW"/>
</dbReference>
<comment type="caution">
    <text evidence="2">The sequence shown here is derived from an EMBL/GenBank/DDBJ whole genome shotgun (WGS) entry which is preliminary data.</text>
</comment>
<proteinExistence type="predicted"/>
<evidence type="ECO:0000313" key="3">
    <source>
        <dbReference type="Proteomes" id="UP000519004"/>
    </source>
</evidence>
<dbReference type="GO" id="GO:0008168">
    <property type="term" value="F:methyltransferase activity"/>
    <property type="evidence" value="ECO:0007669"/>
    <property type="project" value="UniProtKB-KW"/>
</dbReference>
<dbReference type="AlphaFoldDB" id="A0A7W7XXV0"/>
<accession>A0A7W7XXV0</accession>